<evidence type="ECO:0000256" key="8">
    <source>
        <dbReference type="ARBA" id="ARBA00037278"/>
    </source>
</evidence>
<name>A0A3S0I7E6_9BACL</name>
<comment type="function">
    <text evidence="8">Pectinolytic enzyme involved in the degradation of xylogalacturonan (xga), a galacturonan backbone heavily substituted with xylose, and which is one important component of the hairy regions of pectin. Activity requires a galacturonic acid backbone substituted with xylose.</text>
</comment>
<dbReference type="InterPro" id="IPR012334">
    <property type="entry name" value="Pectin_lyas_fold"/>
</dbReference>
<evidence type="ECO:0000313" key="10">
    <source>
        <dbReference type="EMBL" id="RTE04444.1"/>
    </source>
</evidence>
<evidence type="ECO:0000256" key="4">
    <source>
        <dbReference type="ARBA" id="ARBA00023180"/>
    </source>
</evidence>
<evidence type="ECO:0000256" key="9">
    <source>
        <dbReference type="RuleBase" id="RU361169"/>
    </source>
</evidence>
<dbReference type="AlphaFoldDB" id="A0A3S0I7E6"/>
<dbReference type="Pfam" id="PF00295">
    <property type="entry name" value="Glyco_hydro_28"/>
    <property type="match status" value="1"/>
</dbReference>
<keyword evidence="5" id="KW-0119">Carbohydrate metabolism</keyword>
<evidence type="ECO:0008006" key="12">
    <source>
        <dbReference type="Google" id="ProtNLM"/>
    </source>
</evidence>
<accession>A0A3S0I7E6</accession>
<keyword evidence="6 9" id="KW-0326">Glycosidase</keyword>
<dbReference type="InterPro" id="IPR011050">
    <property type="entry name" value="Pectin_lyase_fold/virulence"/>
</dbReference>
<keyword evidence="11" id="KW-1185">Reference proteome</keyword>
<keyword evidence="7" id="KW-0624">Polysaccharide degradation</keyword>
<dbReference type="PANTHER" id="PTHR31736:SF9">
    <property type="entry name" value="ENDO-XYLOGALACTURONAN HYDROLASE A-RELATED"/>
    <property type="match status" value="1"/>
</dbReference>
<proteinExistence type="inferred from homology"/>
<dbReference type="GO" id="GO:0004650">
    <property type="term" value="F:polygalacturonase activity"/>
    <property type="evidence" value="ECO:0007669"/>
    <property type="project" value="InterPro"/>
</dbReference>
<keyword evidence="4" id="KW-0325">Glycoprotein</keyword>
<keyword evidence="3 9" id="KW-0378">Hydrolase</keyword>
<evidence type="ECO:0000256" key="3">
    <source>
        <dbReference type="ARBA" id="ARBA00022801"/>
    </source>
</evidence>
<dbReference type="InterPro" id="IPR000743">
    <property type="entry name" value="Glyco_hydro_28"/>
</dbReference>
<evidence type="ECO:0000256" key="1">
    <source>
        <dbReference type="ARBA" id="ARBA00008834"/>
    </source>
</evidence>
<comment type="caution">
    <text evidence="10">The sequence shown here is derived from an EMBL/GenBank/DDBJ whole genome shotgun (WGS) entry which is preliminary data.</text>
</comment>
<keyword evidence="2" id="KW-0677">Repeat</keyword>
<dbReference type="RefSeq" id="WP_126144209.1">
    <property type="nucleotide sequence ID" value="NZ_RXHU01000088.1"/>
</dbReference>
<evidence type="ECO:0000256" key="5">
    <source>
        <dbReference type="ARBA" id="ARBA00023277"/>
    </source>
</evidence>
<evidence type="ECO:0000256" key="2">
    <source>
        <dbReference type="ARBA" id="ARBA00022737"/>
    </source>
</evidence>
<evidence type="ECO:0000256" key="6">
    <source>
        <dbReference type="ARBA" id="ARBA00023295"/>
    </source>
</evidence>
<reference evidence="10 11" key="1">
    <citation type="submission" date="2018-12" db="EMBL/GenBank/DDBJ databases">
        <title>Bacillus ochoae sp. nov., Paenibacillus whitsoniae sp. nov., Paenibacillus spiritus sp. nov. Isolated from the Mars Exploration Rover during spacecraft assembly.</title>
        <authorList>
            <person name="Seuylemezian A."/>
            <person name="Vaishampayan P."/>
        </authorList>
    </citation>
    <scope>NUCLEOTIDE SEQUENCE [LARGE SCALE GENOMIC DNA]</scope>
    <source>
        <strain evidence="10 11">MER 54</strain>
    </source>
</reference>
<evidence type="ECO:0000256" key="7">
    <source>
        <dbReference type="ARBA" id="ARBA00023326"/>
    </source>
</evidence>
<dbReference type="Gene3D" id="2.160.20.10">
    <property type="entry name" value="Single-stranded right-handed beta-helix, Pectin lyase-like"/>
    <property type="match status" value="1"/>
</dbReference>
<dbReference type="EMBL" id="RXHU01000088">
    <property type="protein sequence ID" value="RTE04444.1"/>
    <property type="molecule type" value="Genomic_DNA"/>
</dbReference>
<dbReference type="PANTHER" id="PTHR31736">
    <property type="match status" value="1"/>
</dbReference>
<protein>
    <recommendedName>
        <fullName evidence="12">Endo-polygalacturonase</fullName>
    </recommendedName>
</protein>
<dbReference type="GO" id="GO:0000272">
    <property type="term" value="P:polysaccharide catabolic process"/>
    <property type="evidence" value="ECO:0007669"/>
    <property type="project" value="UniProtKB-KW"/>
</dbReference>
<evidence type="ECO:0000313" key="11">
    <source>
        <dbReference type="Proteomes" id="UP000276128"/>
    </source>
</evidence>
<dbReference type="Proteomes" id="UP000276128">
    <property type="component" value="Unassembled WGS sequence"/>
</dbReference>
<organism evidence="10 11">
    <name type="scientific">Paenibacillus whitsoniae</name>
    <dbReference type="NCBI Taxonomy" id="2496558"/>
    <lineage>
        <taxon>Bacteria</taxon>
        <taxon>Bacillati</taxon>
        <taxon>Bacillota</taxon>
        <taxon>Bacilli</taxon>
        <taxon>Bacillales</taxon>
        <taxon>Paenibacillaceae</taxon>
        <taxon>Paenibacillus</taxon>
    </lineage>
</organism>
<dbReference type="OrthoDB" id="9795222at2"/>
<dbReference type="SUPFAM" id="SSF51126">
    <property type="entry name" value="Pectin lyase-like"/>
    <property type="match status" value="1"/>
</dbReference>
<gene>
    <name evidence="10" type="ORF">EJQ19_26360</name>
</gene>
<comment type="similarity">
    <text evidence="1 9">Belongs to the glycosyl hydrolase 28 family.</text>
</comment>
<sequence>MGRVISYEAPKGAVGNDAFTVNVRAVGGEWQPLFVYEVKVDMHEVRRASMAAFDMEGPVEVEVISNAVPIREAVIRPLSFAVAHRVAGNAVYFTLEQPRKLSIEINGLRFANLHLFANGMERDIPDPEADHVLSLKPAIHRTEDIYRLAQTPKRGGAAAPDTLYFGPGMHYLEETILRIPSHTTVYLAGGAILVGSLVCDRVEHVTIRGRGIVYLSDFHRFSAFRGIRIRFSEHVSVEGITTLDPPHYSIYLGQSRHIRIANFKSFSTRGWSDGIDMMACEHVDIDDVFLRTSDDCIAIYGSRWDYYGDARDVTVRNSVLWADVAHPLMIGTHGDHHRDGDTIEHIVFDNIDILEHHEPQPNYMGTMTINAGDKNTVRHVTYRSIRVEDFELGRLVDLRVVWNKDYNPVAGNRIEDIRFEDVSYWGANTLPSQIFGYDEERPVIGVQFKGLVINGVPITGAQEGGFVVNEHAHGVTFTLL</sequence>